<accession>A0A4Y6UA45</accession>
<evidence type="ECO:0000256" key="3">
    <source>
        <dbReference type="ARBA" id="ARBA00022475"/>
    </source>
</evidence>
<keyword evidence="3" id="KW-1003">Cell membrane</keyword>
<keyword evidence="9" id="KW-1185">Reference proteome</keyword>
<name>A0A4Y6UA45_9PROT</name>
<dbReference type="InterPro" id="IPR002528">
    <property type="entry name" value="MATE_fam"/>
</dbReference>
<feature type="transmembrane region" description="Helical" evidence="7">
    <location>
        <begin position="162"/>
        <end position="182"/>
    </location>
</feature>
<proteinExistence type="predicted"/>
<reference evidence="8 9" key="1">
    <citation type="submission" date="2019-03" db="EMBL/GenBank/DDBJ databases">
        <title>The complete genome sequence of Swingsia_sp. F3b2 LMG30590(T).</title>
        <authorList>
            <person name="Chua K.-O."/>
            <person name="Chan K.-G."/>
            <person name="See-Too W.-S."/>
        </authorList>
    </citation>
    <scope>NUCLEOTIDE SEQUENCE [LARGE SCALE GENOMIC DNA]</scope>
    <source>
        <strain evidence="8 9">F3b2</strain>
    </source>
</reference>
<protein>
    <submittedName>
        <fullName evidence="8">Multidrug transporter</fullName>
    </submittedName>
</protein>
<feature type="transmembrane region" description="Helical" evidence="7">
    <location>
        <begin position="350"/>
        <end position="368"/>
    </location>
</feature>
<dbReference type="PANTHER" id="PTHR43823:SF3">
    <property type="entry name" value="MULTIDRUG EXPORT PROTEIN MEPA"/>
    <property type="match status" value="1"/>
</dbReference>
<evidence type="ECO:0000256" key="5">
    <source>
        <dbReference type="ARBA" id="ARBA00022989"/>
    </source>
</evidence>
<keyword evidence="5 7" id="KW-1133">Transmembrane helix</keyword>
<dbReference type="AlphaFoldDB" id="A0A4Y6UA45"/>
<dbReference type="PIRSF" id="PIRSF006603">
    <property type="entry name" value="DinF"/>
    <property type="match status" value="1"/>
</dbReference>
<dbReference type="Proteomes" id="UP000318709">
    <property type="component" value="Chromosome"/>
</dbReference>
<dbReference type="InterPro" id="IPR048279">
    <property type="entry name" value="MdtK-like"/>
</dbReference>
<feature type="transmembrane region" description="Helical" evidence="7">
    <location>
        <begin position="87"/>
        <end position="112"/>
    </location>
</feature>
<dbReference type="EMBL" id="CP038231">
    <property type="protein sequence ID" value="QDH14369.1"/>
    <property type="molecule type" value="Genomic_DNA"/>
</dbReference>
<sequence>MQGSIMRHVCIMAGTGAVGLMAVFGVDLLNYFYISHLNQPALTAAIAFATSLSYVQNSVALGLSIGLGAATGRLIGARKFTKARNQASAFLVLMVTITLTLGVTTALCAHWLLSLLGARGEALHQATSFLHVTSPALPLICLGMTLSSLLRAVGAAGRAMRVTLTGAAVTIILDPVLIFGLHLGLEGAAVSTVLARAAIVSSGFLNLRGYDLLAWPRRQLIMPAAQAVGRIALPAIATNLATPVGGLFVTRAMARFGLDAVSGLAVIDRMMPVAFSFVFALTGSVGPIISQNLGAEQHGRIKDAFLCALMLMGLCVGVAWVFFFTMQNLILHLFHVQGIGVMLVRMFCDWVVASYFFVGLLFVSNTAFNNLDCPLYSTGFNWGRATLGTIPFVMVGAHYGPAGVLTGQALGAVMSGSLAMMAALGVIRKLTSTDLQSSER</sequence>
<feature type="transmembrane region" description="Helical" evidence="7">
    <location>
        <begin position="405"/>
        <end position="427"/>
    </location>
</feature>
<feature type="transmembrane region" description="Helical" evidence="7">
    <location>
        <begin position="228"/>
        <end position="250"/>
    </location>
</feature>
<comment type="subcellular location">
    <subcellularLocation>
        <location evidence="1">Cell inner membrane</location>
        <topology evidence="1">Multi-pass membrane protein</topology>
    </subcellularLocation>
</comment>
<feature type="transmembrane region" description="Helical" evidence="7">
    <location>
        <begin position="54"/>
        <end position="75"/>
    </location>
</feature>
<dbReference type="PANTHER" id="PTHR43823">
    <property type="entry name" value="SPORULATION PROTEIN YKVU"/>
    <property type="match status" value="1"/>
</dbReference>
<dbReference type="Pfam" id="PF01554">
    <property type="entry name" value="MatE"/>
    <property type="match status" value="2"/>
</dbReference>
<dbReference type="GO" id="GO:0015297">
    <property type="term" value="F:antiporter activity"/>
    <property type="evidence" value="ECO:0007669"/>
    <property type="project" value="InterPro"/>
</dbReference>
<evidence type="ECO:0000256" key="6">
    <source>
        <dbReference type="ARBA" id="ARBA00023136"/>
    </source>
</evidence>
<dbReference type="KEGG" id="swf:E3E12_04180"/>
<feature type="transmembrane region" description="Helical" evidence="7">
    <location>
        <begin position="132"/>
        <end position="150"/>
    </location>
</feature>
<keyword evidence="2" id="KW-0813">Transport</keyword>
<evidence type="ECO:0000313" key="9">
    <source>
        <dbReference type="Proteomes" id="UP000318709"/>
    </source>
</evidence>
<feature type="transmembrane region" description="Helical" evidence="7">
    <location>
        <begin position="380"/>
        <end position="399"/>
    </location>
</feature>
<feature type="transmembrane region" description="Helical" evidence="7">
    <location>
        <begin position="270"/>
        <end position="293"/>
    </location>
</feature>
<organism evidence="8 9">
    <name type="scientific">Formicincola oecophyllae</name>
    <dbReference type="NCBI Taxonomy" id="2558361"/>
    <lineage>
        <taxon>Bacteria</taxon>
        <taxon>Pseudomonadati</taxon>
        <taxon>Pseudomonadota</taxon>
        <taxon>Alphaproteobacteria</taxon>
        <taxon>Acetobacterales</taxon>
        <taxon>Acetobacteraceae</taxon>
        <taxon>Formicincola</taxon>
    </lineage>
</organism>
<gene>
    <name evidence="8" type="ORF">E3E12_04180</name>
</gene>
<feature type="transmembrane region" description="Helical" evidence="7">
    <location>
        <begin position="188"/>
        <end position="207"/>
    </location>
</feature>
<evidence type="ECO:0000256" key="2">
    <source>
        <dbReference type="ARBA" id="ARBA00022448"/>
    </source>
</evidence>
<dbReference type="OrthoDB" id="9806302at2"/>
<keyword evidence="6 7" id="KW-0472">Membrane</keyword>
<keyword evidence="4 7" id="KW-0812">Transmembrane</keyword>
<dbReference type="GO" id="GO:0005886">
    <property type="term" value="C:plasma membrane"/>
    <property type="evidence" value="ECO:0007669"/>
    <property type="project" value="UniProtKB-SubCell"/>
</dbReference>
<evidence type="ECO:0000256" key="4">
    <source>
        <dbReference type="ARBA" id="ARBA00022692"/>
    </source>
</evidence>
<feature type="transmembrane region" description="Helical" evidence="7">
    <location>
        <begin position="305"/>
        <end position="330"/>
    </location>
</feature>
<feature type="transmembrane region" description="Helical" evidence="7">
    <location>
        <begin position="12"/>
        <end position="34"/>
    </location>
</feature>
<evidence type="ECO:0000256" key="1">
    <source>
        <dbReference type="ARBA" id="ARBA00004429"/>
    </source>
</evidence>
<dbReference type="InterPro" id="IPR051327">
    <property type="entry name" value="MATE_MepA_subfamily"/>
</dbReference>
<dbReference type="GO" id="GO:0042910">
    <property type="term" value="F:xenobiotic transmembrane transporter activity"/>
    <property type="evidence" value="ECO:0007669"/>
    <property type="project" value="InterPro"/>
</dbReference>
<evidence type="ECO:0000313" key="8">
    <source>
        <dbReference type="EMBL" id="QDH14369.1"/>
    </source>
</evidence>
<evidence type="ECO:0000256" key="7">
    <source>
        <dbReference type="SAM" id="Phobius"/>
    </source>
</evidence>